<evidence type="ECO:0000313" key="3">
    <source>
        <dbReference type="Proteomes" id="UP000054144"/>
    </source>
</evidence>
<keyword evidence="3" id="KW-1185">Reference proteome</keyword>
<proteinExistence type="predicted"/>
<feature type="region of interest" description="Disordered" evidence="1">
    <location>
        <begin position="294"/>
        <end position="345"/>
    </location>
</feature>
<feature type="compositionally biased region" description="Acidic residues" evidence="1">
    <location>
        <begin position="408"/>
        <end position="418"/>
    </location>
</feature>
<feature type="compositionally biased region" description="Basic and acidic residues" evidence="1">
    <location>
        <begin position="476"/>
        <end position="502"/>
    </location>
</feature>
<feature type="region of interest" description="Disordered" evidence="1">
    <location>
        <begin position="358"/>
        <end position="418"/>
    </location>
</feature>
<protein>
    <submittedName>
        <fullName evidence="2">Uncharacterized protein</fullName>
    </submittedName>
</protein>
<dbReference type="OrthoDB" id="8062037at2759"/>
<evidence type="ECO:0000313" key="2">
    <source>
        <dbReference type="EMBL" id="KIY50365.1"/>
    </source>
</evidence>
<sequence>MQEPPITRVSGTRPGLLDSAQRMRILRHPQAILLFATYDPFAASSSSTPAILPPSASKQSRTKRIVCEFLADGSFATWRFVPDARLYDGIPDEGTWPRAVDICGQFVYMDENQWDIYKLDPCYECLVGARYSTMIRKSKFVPHSSSHEQSSTTRKPFTNLRPTRVIPVRKARSSSLPDGPDEFIAPHSVPQKTAFKQFAGIHRDQELEQTRQIRRGHNQIRTERLTTKSAARADGYCNFTNVTFKFGCEDAVVVEDIDMEDGTIPTAAPQFTFPTFGKRKGASSSESLFREGADFMDLDNSMKRSRDGPHPEASRRQYDRMQFEFTRERQDRREKNKNRWFTDNPFAFNNGPFVPSFAFGLPPPWRQRTTVDERGPADSETSGQSAGGHAAAPTSPVVDSTHYREPEPESDDDDDDESVIAESNHIDDDLDARAFEEAEAAHQAQQLHDAEIAASRRKMAEIAFAEKVAKAQNAEEQAHIQEQERAKAEADARAQEEIRREQAATVEQDQADDTRGPTKPNSDELERDKILRKQREDQQAAQKAAKEEEDNRNRVRRAHLAEQLANLRETYRFSWPFDIATRYFHTGTEFLELTWKLGLGDTLTLETIPWPIEKNPRDVQPSEIGYEAVEPFFAKIGESMSTHAYFKLLRLTLIRFHPDKWGRFFEIYNYDPLLRAALESAISGISKAVSSQMTEARSRM</sequence>
<evidence type="ECO:0000256" key="1">
    <source>
        <dbReference type="SAM" id="MobiDB-lite"/>
    </source>
</evidence>
<feature type="compositionally biased region" description="Basic and acidic residues" evidence="1">
    <location>
        <begin position="300"/>
        <end position="334"/>
    </location>
</feature>
<accession>A0A0D7AJ66</accession>
<dbReference type="AlphaFoldDB" id="A0A0D7AJ66"/>
<gene>
    <name evidence="2" type="ORF">FISHEDRAFT_71968</name>
</gene>
<name>A0A0D7AJ66_9AGAR</name>
<feature type="region of interest" description="Disordered" evidence="1">
    <location>
        <begin position="475"/>
        <end position="554"/>
    </location>
</feature>
<organism evidence="2 3">
    <name type="scientific">Fistulina hepatica ATCC 64428</name>
    <dbReference type="NCBI Taxonomy" id="1128425"/>
    <lineage>
        <taxon>Eukaryota</taxon>
        <taxon>Fungi</taxon>
        <taxon>Dikarya</taxon>
        <taxon>Basidiomycota</taxon>
        <taxon>Agaricomycotina</taxon>
        <taxon>Agaricomycetes</taxon>
        <taxon>Agaricomycetidae</taxon>
        <taxon>Agaricales</taxon>
        <taxon>Fistulinaceae</taxon>
        <taxon>Fistulina</taxon>
    </lineage>
</organism>
<reference evidence="2 3" key="1">
    <citation type="journal article" date="2015" name="Fungal Genet. Biol.">
        <title>Evolution of novel wood decay mechanisms in Agaricales revealed by the genome sequences of Fistulina hepatica and Cylindrobasidium torrendii.</title>
        <authorList>
            <person name="Floudas D."/>
            <person name="Held B.W."/>
            <person name="Riley R."/>
            <person name="Nagy L.G."/>
            <person name="Koehler G."/>
            <person name="Ransdell A.S."/>
            <person name="Younus H."/>
            <person name="Chow J."/>
            <person name="Chiniquy J."/>
            <person name="Lipzen A."/>
            <person name="Tritt A."/>
            <person name="Sun H."/>
            <person name="Haridas S."/>
            <person name="LaButti K."/>
            <person name="Ohm R.A."/>
            <person name="Kues U."/>
            <person name="Blanchette R.A."/>
            <person name="Grigoriev I.V."/>
            <person name="Minto R.E."/>
            <person name="Hibbett D.S."/>
        </authorList>
    </citation>
    <scope>NUCLEOTIDE SEQUENCE [LARGE SCALE GENOMIC DNA]</scope>
    <source>
        <strain evidence="2 3">ATCC 64428</strain>
    </source>
</reference>
<dbReference type="EMBL" id="KN881676">
    <property type="protein sequence ID" value="KIY50365.1"/>
    <property type="molecule type" value="Genomic_DNA"/>
</dbReference>
<feature type="compositionally biased region" description="Basic and acidic residues" evidence="1">
    <location>
        <begin position="512"/>
        <end position="553"/>
    </location>
</feature>
<dbReference type="Proteomes" id="UP000054144">
    <property type="component" value="Unassembled WGS sequence"/>
</dbReference>